<organism evidence="7 8">
    <name type="scientific">Bifidobacterium lemurum</name>
    <dbReference type="NCBI Taxonomy" id="1603886"/>
    <lineage>
        <taxon>Bacteria</taxon>
        <taxon>Bacillati</taxon>
        <taxon>Actinomycetota</taxon>
        <taxon>Actinomycetes</taxon>
        <taxon>Bifidobacteriales</taxon>
        <taxon>Bifidobacteriaceae</taxon>
        <taxon>Bifidobacterium</taxon>
    </lineage>
</organism>
<keyword evidence="8" id="KW-1185">Reference proteome</keyword>
<dbReference type="Proteomes" id="UP000216352">
    <property type="component" value="Unassembled WGS sequence"/>
</dbReference>
<evidence type="ECO:0008006" key="9">
    <source>
        <dbReference type="Google" id="ProtNLM"/>
    </source>
</evidence>
<dbReference type="NCBIfam" id="TIGR00374">
    <property type="entry name" value="flippase-like domain"/>
    <property type="match status" value="1"/>
</dbReference>
<reference evidence="7 8" key="1">
    <citation type="journal article" date="2017" name="BMC Genomics">
        <title>Comparative genomic and phylogenomic analyses of the Bifidobacteriaceae family.</title>
        <authorList>
            <person name="Lugli G.A."/>
            <person name="Milani C."/>
            <person name="Turroni F."/>
            <person name="Duranti S."/>
            <person name="Mancabelli L."/>
            <person name="Mangifesta M."/>
            <person name="Ferrario C."/>
            <person name="Modesto M."/>
            <person name="Mattarelli P."/>
            <person name="Jiri K."/>
            <person name="van Sinderen D."/>
            <person name="Ventura M."/>
        </authorList>
    </citation>
    <scope>NUCLEOTIDE SEQUENCE [LARGE SCALE GENOMIC DNA]</scope>
    <source>
        <strain evidence="7 8">DSM 28807</strain>
    </source>
</reference>
<keyword evidence="4 6" id="KW-1133">Transmembrane helix</keyword>
<evidence type="ECO:0000256" key="2">
    <source>
        <dbReference type="ARBA" id="ARBA00022475"/>
    </source>
</evidence>
<dbReference type="EMBL" id="MWWX01000005">
    <property type="protein sequence ID" value="OZG62284.1"/>
    <property type="molecule type" value="Genomic_DNA"/>
</dbReference>
<dbReference type="AlphaFoldDB" id="A0A261FSW5"/>
<keyword evidence="5 6" id="KW-0472">Membrane</keyword>
<comment type="subcellular location">
    <subcellularLocation>
        <location evidence="1">Cell membrane</location>
        <topology evidence="1">Multi-pass membrane protein</topology>
    </subcellularLocation>
</comment>
<proteinExistence type="predicted"/>
<feature type="transmembrane region" description="Helical" evidence="6">
    <location>
        <begin position="97"/>
        <end position="116"/>
    </location>
</feature>
<dbReference type="OrthoDB" id="5242664at2"/>
<keyword evidence="2" id="KW-1003">Cell membrane</keyword>
<name>A0A261FSW5_9BIFI</name>
<feature type="transmembrane region" description="Helical" evidence="6">
    <location>
        <begin position="636"/>
        <end position="661"/>
    </location>
</feature>
<protein>
    <recommendedName>
        <fullName evidence="9">Lysylphosphatidylglycerol synthase TM region</fullName>
    </recommendedName>
</protein>
<feature type="transmembrane region" description="Helical" evidence="6">
    <location>
        <begin position="193"/>
        <end position="210"/>
    </location>
</feature>
<feature type="transmembrane region" description="Helical" evidence="6">
    <location>
        <begin position="595"/>
        <end position="616"/>
    </location>
</feature>
<sequence length="832" mass="89263">MTNGIESNRHASTTTESLEAGLNSYSTRSAGGVHIDDIAPRRTRDFGDLTRAALSVVVAIVAVVCAATMRGLTSGVESDAHTAAQAIEWLADVPSSVLQQLATIVIVVMVLAQLLLSREWFQAAVSVIGMFVGYGAIWGISALISGSGSPALIAAMSSAATAYGIGLLPDVYAGIGAFLTVAGPRRIRSTVKWAWNMLYALAAIMVVLSWHSVAGMVVALATGRVIGMLIRFIVGTRNTGVWGEQLVVALKGIGLNPVSLTRRHDPVVSGNALTAVLDDDLVEGSRIYDLETRNGRHYLVSVLDGQRHTAGYLKQLWQWMRFTDVSMRRDRSTRDATQHHQAMLMGLEHAGLPVSRPYGVADTEDSSVLVLDANTQALPCNLNTLTNDDATAYMRYLDVANRRGYTHRRITPDTLARLDDGTPIIAGWHNGDNASMPANVALDKVQMLALMSALIGIDRTIEAAQVAWGTDALVELAPFVQKVAVPSDIRALPAWDRQLVDRLRKRLLALGPQEVAESMEPVALARFSPRSFIAMALLIVAVAVVFTQLKPDEVIAAVTNARPSMAAFCLLLSIIAWLGSSLSLGAFIDRDRRNVVGVFMSQVAAGFATVSMPAGVGPSFVNLQFLRRSGYRNTPATAIISAVLVVYYVVYVMMLVIIGLFTGRDMLSGMIPTNTLIIVLGVVVIVCSVAMMIPPVRRLVARRLVPIVKSYTSQLWDVLSQPRALACSALGVLIQNVALGLAFWAALLAFGTTTNPIETMFVFMLANALGSAVPTPGGLGGVEAALTFAFVAVGVPQGVALSATLLYRVVFYWLRIPLGALAMRWLARHNLV</sequence>
<dbReference type="GO" id="GO:0005886">
    <property type="term" value="C:plasma membrane"/>
    <property type="evidence" value="ECO:0007669"/>
    <property type="project" value="UniProtKB-SubCell"/>
</dbReference>
<feature type="transmembrane region" description="Helical" evidence="6">
    <location>
        <begin position="723"/>
        <end position="748"/>
    </location>
</feature>
<evidence type="ECO:0000256" key="1">
    <source>
        <dbReference type="ARBA" id="ARBA00004651"/>
    </source>
</evidence>
<feature type="transmembrane region" description="Helical" evidence="6">
    <location>
        <begin position="673"/>
        <end position="693"/>
    </location>
</feature>
<comment type="caution">
    <text evidence="7">The sequence shown here is derived from an EMBL/GenBank/DDBJ whole genome shotgun (WGS) entry which is preliminary data.</text>
</comment>
<feature type="transmembrane region" description="Helical" evidence="6">
    <location>
        <begin position="760"/>
        <end position="779"/>
    </location>
</feature>
<evidence type="ECO:0000313" key="7">
    <source>
        <dbReference type="EMBL" id="OZG62284.1"/>
    </source>
</evidence>
<feature type="transmembrane region" description="Helical" evidence="6">
    <location>
        <begin position="123"/>
        <end position="145"/>
    </location>
</feature>
<dbReference type="Pfam" id="PF03706">
    <property type="entry name" value="LPG_synthase_TM"/>
    <property type="match status" value="1"/>
</dbReference>
<dbReference type="PANTHER" id="PTHR39087">
    <property type="entry name" value="UPF0104 MEMBRANE PROTEIN MJ1595"/>
    <property type="match status" value="1"/>
</dbReference>
<feature type="transmembrane region" description="Helical" evidence="6">
    <location>
        <begin position="151"/>
        <end position="181"/>
    </location>
</feature>
<dbReference type="STRING" id="1603886.GCA_001895165_01621"/>
<gene>
    <name evidence="7" type="ORF">BLEM_0830</name>
</gene>
<evidence type="ECO:0000256" key="3">
    <source>
        <dbReference type="ARBA" id="ARBA00022692"/>
    </source>
</evidence>
<evidence type="ECO:0000256" key="4">
    <source>
        <dbReference type="ARBA" id="ARBA00022989"/>
    </source>
</evidence>
<evidence type="ECO:0000256" key="5">
    <source>
        <dbReference type="ARBA" id="ARBA00023136"/>
    </source>
</evidence>
<feature type="transmembrane region" description="Helical" evidence="6">
    <location>
        <begin position="532"/>
        <end position="549"/>
    </location>
</feature>
<feature type="transmembrane region" description="Helical" evidence="6">
    <location>
        <begin position="785"/>
        <end position="814"/>
    </location>
</feature>
<feature type="transmembrane region" description="Helical" evidence="6">
    <location>
        <begin position="565"/>
        <end position="588"/>
    </location>
</feature>
<evidence type="ECO:0000256" key="6">
    <source>
        <dbReference type="SAM" id="Phobius"/>
    </source>
</evidence>
<dbReference type="InterPro" id="IPR022791">
    <property type="entry name" value="L-PG_synthase/AglD"/>
</dbReference>
<dbReference type="RefSeq" id="WP_083570250.1">
    <property type="nucleotide sequence ID" value="NZ_BDIS01000022.1"/>
</dbReference>
<keyword evidence="3 6" id="KW-0812">Transmembrane</keyword>
<accession>A0A261FSW5</accession>
<evidence type="ECO:0000313" key="8">
    <source>
        <dbReference type="Proteomes" id="UP000216352"/>
    </source>
</evidence>
<dbReference type="PANTHER" id="PTHR39087:SF2">
    <property type="entry name" value="UPF0104 MEMBRANE PROTEIN MJ1595"/>
    <property type="match status" value="1"/>
</dbReference>
<feature type="transmembrane region" description="Helical" evidence="6">
    <location>
        <begin position="49"/>
        <end position="69"/>
    </location>
</feature>